<keyword evidence="4 9" id="KW-1003">Cell membrane</keyword>
<evidence type="ECO:0000256" key="4">
    <source>
        <dbReference type="ARBA" id="ARBA00022475"/>
    </source>
</evidence>
<dbReference type="PROSITE" id="PS51012">
    <property type="entry name" value="ABC_TM2"/>
    <property type="match status" value="1"/>
</dbReference>
<dbReference type="Proteomes" id="UP000242415">
    <property type="component" value="Unassembled WGS sequence"/>
</dbReference>
<feature type="transmembrane region" description="Helical" evidence="9">
    <location>
        <begin position="138"/>
        <end position="163"/>
    </location>
</feature>
<feature type="domain" description="ABC transmembrane type-2" evidence="10">
    <location>
        <begin position="64"/>
        <end position="291"/>
    </location>
</feature>
<evidence type="ECO:0000256" key="7">
    <source>
        <dbReference type="ARBA" id="ARBA00022989"/>
    </source>
</evidence>
<dbReference type="InterPro" id="IPR013525">
    <property type="entry name" value="ABC2_TM"/>
</dbReference>
<evidence type="ECO:0000313" key="12">
    <source>
        <dbReference type="Proteomes" id="UP000242415"/>
    </source>
</evidence>
<dbReference type="PANTHER" id="PTHR30413:SF8">
    <property type="entry name" value="TRANSPORT PERMEASE PROTEIN"/>
    <property type="match status" value="1"/>
</dbReference>
<feature type="transmembrane region" description="Helical" evidence="9">
    <location>
        <begin position="267"/>
        <end position="289"/>
    </location>
</feature>
<dbReference type="STRING" id="405436.SAMN05444365_11226"/>
<comment type="caution">
    <text evidence="9">Lacks conserved residue(s) required for the propagation of feature annotation.</text>
</comment>
<dbReference type="RefSeq" id="WP_091561484.1">
    <property type="nucleotide sequence ID" value="NZ_FNPH01000012.1"/>
</dbReference>
<feature type="transmembrane region" description="Helical" evidence="9">
    <location>
        <begin position="94"/>
        <end position="117"/>
    </location>
</feature>
<evidence type="ECO:0000313" key="11">
    <source>
        <dbReference type="EMBL" id="SDZ38049.1"/>
    </source>
</evidence>
<name>A0A1H3SLS2_9ACTN</name>
<evidence type="ECO:0000256" key="1">
    <source>
        <dbReference type="ARBA" id="ARBA00004429"/>
    </source>
</evidence>
<evidence type="ECO:0000256" key="8">
    <source>
        <dbReference type="ARBA" id="ARBA00023136"/>
    </source>
</evidence>
<dbReference type="OrthoDB" id="4186295at2"/>
<keyword evidence="5" id="KW-0997">Cell inner membrane</keyword>
<keyword evidence="3 9" id="KW-0813">Transport</keyword>
<keyword evidence="6 9" id="KW-0812">Transmembrane</keyword>
<evidence type="ECO:0000259" key="10">
    <source>
        <dbReference type="PROSITE" id="PS51012"/>
    </source>
</evidence>
<comment type="similarity">
    <text evidence="2 9">Belongs to the ABC-2 integral membrane protein family.</text>
</comment>
<evidence type="ECO:0000256" key="2">
    <source>
        <dbReference type="ARBA" id="ARBA00007783"/>
    </source>
</evidence>
<feature type="transmembrane region" description="Helical" evidence="9">
    <location>
        <begin position="67"/>
        <end position="88"/>
    </location>
</feature>
<dbReference type="GO" id="GO:0140359">
    <property type="term" value="F:ABC-type transporter activity"/>
    <property type="evidence" value="ECO:0007669"/>
    <property type="project" value="InterPro"/>
</dbReference>
<evidence type="ECO:0000256" key="3">
    <source>
        <dbReference type="ARBA" id="ARBA00022448"/>
    </source>
</evidence>
<sequence>MPHTAVADADSGLSPAQLAARHGLGVAGERPTLAAYTRQLWSYRHFIAAYANAKLVAAFSTARLGQLWQVLTPLTNAAVYYLIFGVILNTKGTIPNFIAYLCVGLFVFNFTQTVVLGGVQSISGNLGLIRALHFPRGCLPIAVTLTQFQHLISAMVVLVGIVLVSGEPLTFEWLLVLPALLLQSIFNAGLALAMARLGAKMTDLKQVLPFVMRTWMYGSGVLYSVDNFSKHLPEAAVVIVHANPLLIYIELVRHALMEEVILTSSAWQLWLMGTAWALLVGIGGFVYFWRGEREYGRG</sequence>
<evidence type="ECO:0000256" key="5">
    <source>
        <dbReference type="ARBA" id="ARBA00022519"/>
    </source>
</evidence>
<feature type="transmembrane region" description="Helical" evidence="9">
    <location>
        <begin position="175"/>
        <end position="195"/>
    </location>
</feature>
<dbReference type="AlphaFoldDB" id="A0A1H3SLS2"/>
<protein>
    <recommendedName>
        <fullName evidence="9">Transport permease protein</fullName>
    </recommendedName>
</protein>
<dbReference type="PANTHER" id="PTHR30413">
    <property type="entry name" value="INNER MEMBRANE TRANSPORT PERMEASE"/>
    <property type="match status" value="1"/>
</dbReference>
<comment type="subcellular location">
    <subcellularLocation>
        <location evidence="1">Cell inner membrane</location>
        <topology evidence="1">Multi-pass membrane protein</topology>
    </subcellularLocation>
    <subcellularLocation>
        <location evidence="9">Cell membrane</location>
        <topology evidence="9">Multi-pass membrane protein</topology>
    </subcellularLocation>
</comment>
<keyword evidence="12" id="KW-1185">Reference proteome</keyword>
<evidence type="ECO:0000256" key="9">
    <source>
        <dbReference type="RuleBase" id="RU361157"/>
    </source>
</evidence>
<keyword evidence="8 9" id="KW-0472">Membrane</keyword>
<dbReference type="EMBL" id="FNPH01000012">
    <property type="protein sequence ID" value="SDZ38049.1"/>
    <property type="molecule type" value="Genomic_DNA"/>
</dbReference>
<dbReference type="GO" id="GO:0015920">
    <property type="term" value="P:lipopolysaccharide transport"/>
    <property type="evidence" value="ECO:0007669"/>
    <property type="project" value="TreeGrafter"/>
</dbReference>
<reference evidence="12" key="1">
    <citation type="submission" date="2016-10" db="EMBL/GenBank/DDBJ databases">
        <authorList>
            <person name="Varghese N."/>
            <person name="Submissions S."/>
        </authorList>
    </citation>
    <scope>NUCLEOTIDE SEQUENCE [LARGE SCALE GENOMIC DNA]</scope>
    <source>
        <strain evidence="12">DSM 45245</strain>
    </source>
</reference>
<keyword evidence="7 9" id="KW-1133">Transmembrane helix</keyword>
<dbReference type="GO" id="GO:0005886">
    <property type="term" value="C:plasma membrane"/>
    <property type="evidence" value="ECO:0007669"/>
    <property type="project" value="UniProtKB-SubCell"/>
</dbReference>
<dbReference type="Pfam" id="PF01061">
    <property type="entry name" value="ABC2_membrane"/>
    <property type="match status" value="1"/>
</dbReference>
<gene>
    <name evidence="11" type="ORF">SAMN05444365_11226</name>
</gene>
<dbReference type="InterPro" id="IPR047817">
    <property type="entry name" value="ABC2_TM_bact-type"/>
</dbReference>
<organism evidence="11 12">
    <name type="scientific">Micromonospora pattaloongensis</name>
    <dbReference type="NCBI Taxonomy" id="405436"/>
    <lineage>
        <taxon>Bacteria</taxon>
        <taxon>Bacillati</taxon>
        <taxon>Actinomycetota</taxon>
        <taxon>Actinomycetes</taxon>
        <taxon>Micromonosporales</taxon>
        <taxon>Micromonosporaceae</taxon>
        <taxon>Micromonospora</taxon>
    </lineage>
</organism>
<evidence type="ECO:0000256" key="6">
    <source>
        <dbReference type="ARBA" id="ARBA00022692"/>
    </source>
</evidence>
<proteinExistence type="inferred from homology"/>
<accession>A0A1H3SLS2</accession>